<dbReference type="InterPro" id="IPR011991">
    <property type="entry name" value="ArsR-like_HTH"/>
</dbReference>
<dbReference type="InterPro" id="IPR051011">
    <property type="entry name" value="Metal_resp_trans_reg"/>
</dbReference>
<evidence type="ECO:0000256" key="3">
    <source>
        <dbReference type="ARBA" id="ARBA00023163"/>
    </source>
</evidence>
<comment type="caution">
    <text evidence="5">The sequence shown here is derived from an EMBL/GenBank/DDBJ whole genome shotgun (WGS) entry which is preliminary data.</text>
</comment>
<evidence type="ECO:0000313" key="6">
    <source>
        <dbReference type="Proteomes" id="UP001501759"/>
    </source>
</evidence>
<dbReference type="SMART" id="SM00418">
    <property type="entry name" value="HTH_ARSR"/>
    <property type="match status" value="1"/>
</dbReference>
<feature type="domain" description="HTH arsR-type" evidence="4">
    <location>
        <begin position="262"/>
        <end position="332"/>
    </location>
</feature>
<keyword evidence="3" id="KW-0804">Transcription</keyword>
<protein>
    <submittedName>
        <fullName evidence="5">Winged helix-turn-helix domain-containing protein</fullName>
    </submittedName>
</protein>
<reference evidence="6" key="1">
    <citation type="journal article" date="2019" name="Int. J. Syst. Evol. Microbiol.">
        <title>The Global Catalogue of Microorganisms (GCM) 10K type strain sequencing project: providing services to taxonomists for standard genome sequencing and annotation.</title>
        <authorList>
            <consortium name="The Broad Institute Genomics Platform"/>
            <consortium name="The Broad Institute Genome Sequencing Center for Infectious Disease"/>
            <person name="Wu L."/>
            <person name="Ma J."/>
        </authorList>
    </citation>
    <scope>NUCLEOTIDE SEQUENCE [LARGE SCALE GENOMIC DNA]</scope>
    <source>
        <strain evidence="6">JCM 18409</strain>
    </source>
</reference>
<keyword evidence="2" id="KW-0238">DNA-binding</keyword>
<gene>
    <name evidence="5" type="ORF">GCM10023335_50850</name>
</gene>
<dbReference type="CDD" id="cd00090">
    <property type="entry name" value="HTH_ARSR"/>
    <property type="match status" value="1"/>
</dbReference>
<dbReference type="Pfam" id="PF01022">
    <property type="entry name" value="HTH_5"/>
    <property type="match status" value="1"/>
</dbReference>
<evidence type="ECO:0000256" key="1">
    <source>
        <dbReference type="ARBA" id="ARBA00023015"/>
    </source>
</evidence>
<accession>A0ABP9J6T6</accession>
<evidence type="ECO:0000256" key="2">
    <source>
        <dbReference type="ARBA" id="ARBA00023125"/>
    </source>
</evidence>
<evidence type="ECO:0000313" key="5">
    <source>
        <dbReference type="EMBL" id="GAA5020741.1"/>
    </source>
</evidence>
<dbReference type="RefSeq" id="WP_345653721.1">
    <property type="nucleotide sequence ID" value="NZ_BAABKB010000021.1"/>
</dbReference>
<organism evidence="5 6">
    <name type="scientific">Streptomyces siamensis</name>
    <dbReference type="NCBI Taxonomy" id="1274986"/>
    <lineage>
        <taxon>Bacteria</taxon>
        <taxon>Bacillati</taxon>
        <taxon>Actinomycetota</taxon>
        <taxon>Actinomycetes</taxon>
        <taxon>Kitasatosporales</taxon>
        <taxon>Streptomycetaceae</taxon>
        <taxon>Streptomyces</taxon>
    </lineage>
</organism>
<dbReference type="PANTHER" id="PTHR43132">
    <property type="entry name" value="ARSENICAL RESISTANCE OPERON REPRESSOR ARSR-RELATED"/>
    <property type="match status" value="1"/>
</dbReference>
<keyword evidence="1" id="KW-0805">Transcription regulation</keyword>
<proteinExistence type="predicted"/>
<evidence type="ECO:0000259" key="4">
    <source>
        <dbReference type="SMART" id="SM00418"/>
    </source>
</evidence>
<keyword evidence="6" id="KW-1185">Reference proteome</keyword>
<dbReference type="InterPro" id="IPR036390">
    <property type="entry name" value="WH_DNA-bd_sf"/>
</dbReference>
<sequence>MLQVDFGGGALGRVRVARGADPLWEAALSLQLLQNRQESLAYDTWRREVRGALHRTGLADDVRALMPLCPPTGYFPDFLTPGRGDTGVEESVDCVLSTPRRRLAAELTRLCRDLRGPLPRSVRWVATGDVGALHWLGTTLRRYHAVAVAPYAAAIRARVADDRARRAEAALGGGAEGLLASYAELPGWHLRGTRLTTPYPEARSLQLGGRTLTLVPSFFCVRTPLALVDEALPPVLVHPLHPDPGWLPRLRAGAATPSVAHLIGASRAQLLDLLRTPMTTTEVAGALRLAPSTASRHAAVLREAGLVSTRREGNRVLHRRTPLGRALLEGAAPDTSAAPG</sequence>
<name>A0ABP9J6T6_9ACTN</name>
<dbReference type="InterPro" id="IPR036388">
    <property type="entry name" value="WH-like_DNA-bd_sf"/>
</dbReference>
<dbReference type="Proteomes" id="UP001501759">
    <property type="component" value="Unassembled WGS sequence"/>
</dbReference>
<dbReference type="SUPFAM" id="SSF46785">
    <property type="entry name" value="Winged helix' DNA-binding domain"/>
    <property type="match status" value="1"/>
</dbReference>
<dbReference type="EMBL" id="BAABKB010000021">
    <property type="protein sequence ID" value="GAA5020741.1"/>
    <property type="molecule type" value="Genomic_DNA"/>
</dbReference>
<dbReference type="PANTHER" id="PTHR43132:SF8">
    <property type="entry name" value="HTH-TYPE TRANSCRIPTIONAL REGULATOR KMTR"/>
    <property type="match status" value="1"/>
</dbReference>
<dbReference type="InterPro" id="IPR001845">
    <property type="entry name" value="HTH_ArsR_DNA-bd_dom"/>
</dbReference>
<dbReference type="Gene3D" id="1.10.10.10">
    <property type="entry name" value="Winged helix-like DNA-binding domain superfamily/Winged helix DNA-binding domain"/>
    <property type="match status" value="1"/>
</dbReference>